<dbReference type="EC" id="2.7.1.11" evidence="2"/>
<dbReference type="PANTHER" id="PTHR46566">
    <property type="entry name" value="1-PHOSPHOFRUCTOKINASE-RELATED"/>
    <property type="match status" value="1"/>
</dbReference>
<dbReference type="Proteomes" id="UP000075670">
    <property type="component" value="Unassembled WGS sequence"/>
</dbReference>
<evidence type="ECO:0000313" key="2">
    <source>
        <dbReference type="EMBL" id="KYH33776.1"/>
    </source>
</evidence>
<dbReference type="InterPro" id="IPR011611">
    <property type="entry name" value="PfkB_dom"/>
</dbReference>
<dbReference type="AlphaFoldDB" id="A0A151B1M2"/>
<evidence type="ECO:0000259" key="1">
    <source>
        <dbReference type="Pfam" id="PF00294"/>
    </source>
</evidence>
<organism evidence="2 3">
    <name type="scientific">Moorella mulderi DSM 14980</name>
    <dbReference type="NCBI Taxonomy" id="1122241"/>
    <lineage>
        <taxon>Bacteria</taxon>
        <taxon>Bacillati</taxon>
        <taxon>Bacillota</taxon>
        <taxon>Clostridia</taxon>
        <taxon>Neomoorellales</taxon>
        <taxon>Neomoorellaceae</taxon>
        <taxon>Neomoorella</taxon>
    </lineage>
</organism>
<protein>
    <submittedName>
        <fullName evidence="2">6-phosphofructokinase isozyme 2</fullName>
        <ecNumber evidence="2">2.7.1.11</ecNumber>
    </submittedName>
</protein>
<dbReference type="InterPro" id="IPR029056">
    <property type="entry name" value="Ribokinase-like"/>
</dbReference>
<gene>
    <name evidence="2" type="primary">pfkB</name>
    <name evidence="2" type="ORF">MOMUL_04860</name>
</gene>
<dbReference type="EMBL" id="LTBC01000001">
    <property type="protein sequence ID" value="KYH33776.1"/>
    <property type="molecule type" value="Genomic_DNA"/>
</dbReference>
<name>A0A151B1M2_9FIRM</name>
<evidence type="ECO:0000313" key="3">
    <source>
        <dbReference type="Proteomes" id="UP000075670"/>
    </source>
</evidence>
<keyword evidence="2" id="KW-0418">Kinase</keyword>
<dbReference type="PANTHER" id="PTHR46566:SF5">
    <property type="entry name" value="1-PHOSPHOFRUCTOKINASE"/>
    <property type="match status" value="1"/>
</dbReference>
<dbReference type="Pfam" id="PF00294">
    <property type="entry name" value="PfkB"/>
    <property type="match status" value="1"/>
</dbReference>
<dbReference type="Gene3D" id="3.40.1190.20">
    <property type="match status" value="1"/>
</dbReference>
<accession>A0A151B1M2</accession>
<dbReference type="GO" id="GO:0003872">
    <property type="term" value="F:6-phosphofructokinase activity"/>
    <property type="evidence" value="ECO:0007669"/>
    <property type="project" value="UniProtKB-EC"/>
</dbReference>
<sequence length="132" mass="13546">MKPNKYEAETLLGEQISTPDEAARAGIKIRQAGTEMVVISLGALGAVAVDGHQALWAQPPRLAVGSTVGAGDAMVAVLARAILARAISEGTGLAEALPLAVAAGTWLAARRSGLPNNTSLETLERQVKVIPV</sequence>
<dbReference type="SUPFAM" id="SSF53613">
    <property type="entry name" value="Ribokinase-like"/>
    <property type="match status" value="1"/>
</dbReference>
<feature type="domain" description="Carbohydrate kinase PfkB" evidence="1">
    <location>
        <begin position="1"/>
        <end position="112"/>
    </location>
</feature>
<comment type="caution">
    <text evidence="2">The sequence shown here is derived from an EMBL/GenBank/DDBJ whole genome shotgun (WGS) entry which is preliminary data.</text>
</comment>
<keyword evidence="2" id="KW-0808">Transferase</keyword>
<reference evidence="2 3" key="1">
    <citation type="submission" date="2016-02" db="EMBL/GenBank/DDBJ databases">
        <title>Genome sequence of Moorella mulderi DSM 14980.</title>
        <authorList>
            <person name="Poehlein A."/>
            <person name="Daniel R."/>
        </authorList>
    </citation>
    <scope>NUCLEOTIDE SEQUENCE [LARGE SCALE GENOMIC DNA]</scope>
    <source>
        <strain evidence="2 3">DSM 14980</strain>
    </source>
</reference>
<keyword evidence="3" id="KW-1185">Reference proteome</keyword>
<dbReference type="GO" id="GO:0005829">
    <property type="term" value="C:cytosol"/>
    <property type="evidence" value="ECO:0007669"/>
    <property type="project" value="TreeGrafter"/>
</dbReference>
<dbReference type="PATRIC" id="fig|1122241.3.peg.516"/>
<proteinExistence type="predicted"/>